<feature type="compositionally biased region" description="Basic and acidic residues" evidence="1">
    <location>
        <begin position="417"/>
        <end position="445"/>
    </location>
</feature>
<feature type="transmembrane region" description="Helical" evidence="2">
    <location>
        <begin position="108"/>
        <end position="128"/>
    </location>
</feature>
<accession>A0A8T0PDJ8</accession>
<organism evidence="4 5">
    <name type="scientific">Panicum virgatum</name>
    <name type="common">Blackwell switchgrass</name>
    <dbReference type="NCBI Taxonomy" id="38727"/>
    <lineage>
        <taxon>Eukaryota</taxon>
        <taxon>Viridiplantae</taxon>
        <taxon>Streptophyta</taxon>
        <taxon>Embryophyta</taxon>
        <taxon>Tracheophyta</taxon>
        <taxon>Spermatophyta</taxon>
        <taxon>Magnoliopsida</taxon>
        <taxon>Liliopsida</taxon>
        <taxon>Poales</taxon>
        <taxon>Poaceae</taxon>
        <taxon>PACMAD clade</taxon>
        <taxon>Panicoideae</taxon>
        <taxon>Panicodae</taxon>
        <taxon>Paniceae</taxon>
        <taxon>Panicinae</taxon>
        <taxon>Panicum</taxon>
        <taxon>Panicum sect. Hiantes</taxon>
    </lineage>
</organism>
<keyword evidence="2" id="KW-1133">Transmembrane helix</keyword>
<keyword evidence="5" id="KW-1185">Reference proteome</keyword>
<keyword evidence="2" id="KW-0812">Transmembrane</keyword>
<sequence length="976" mass="110126">MDYRRMGNMADYGRMGNMEVHLGNTTSTISMHLRDLWKSPRGTVLRIQALTGLVIILSFLLATFGSCRRWSNRWIVQKGFFIAHALSLSLGTYSIGLMQSSSVKSEMFPIWTVCLFTIFVSIDPVTTYNGLDYKGPLSKMVYGICLNFGYVLLMTISTISSGVGSTAIGMLSAITFIKGFHGSLALVQQMRMRNMVQKLPNNDNSAEKSVLTNKSTHRDAMMVDFPTGIDGRTDAVTLHDIDVVREKKNELRSCYDVCTAFSLSHLLQRHFLGLGYGIMPNQLYWRVEDNDEKIDCKWALKLIEIELAFLFEVFFTGNAFLRYYQAKTASLWTLASFIGICFVGVAVAIPGTITSSPGGSANILDTTTADLVTTFFILASLALLQLVQLIQCWTSNWARLAVACAYARNHRKKETMLGEDKIPNKQGEDVGGEGKQRGGGEERRGSVPPTPLSWIAHCMWERWMGLKVYVATGTNWSDKHLWQDKIRQHSLLPEGRLIGIKEGKRKIRSRRRREKGKSIVDRTIDRLYRGCVGLVKLLGLDYIWEVLLDLLGGDSNKSAAIRLDDVDVKASIIDFLEQIKLDNIDGKWFSFPKHPIINGFLPYSHEQKQRFSETHGQRYARCVIMLHIATWYCELAEQEQEKKPDGSSKSAASNLLQIVACFLKNKDAATAAEGGEREENRNHRRVANALSKYCAYLVVSAPELLPGPASDVTHAYNDFKLSKDLYLRVISDPEFWKGLSSRSTFGITPTQAGLHLAKLLVGDDRPPLDGTRSSDVWETLADVWVRMLVYAAPYGNLEAHMRHLSQGGEFITHIWALLYHIGIREWTFQQNLHTIDSISDADEILMKDKLMVVAFVDSLYGSDSDVVATTASKHIDRVTFYLTSKPDVAKRFHIDPAAKRPALIFIKREEKFTLYDMRFSEDGVSMFVTEQLFVLKREQLKRDGRSLHITEPEAPMFDDLMQYSEDKTTLEASGIR</sequence>
<gene>
    <name evidence="4" type="ORF">PVAP13_8NG188400</name>
</gene>
<evidence type="ECO:0000259" key="3">
    <source>
        <dbReference type="Pfam" id="PF13968"/>
    </source>
</evidence>
<dbReference type="CDD" id="cd02981">
    <property type="entry name" value="PDI_b_family"/>
    <property type="match status" value="1"/>
</dbReference>
<dbReference type="Proteomes" id="UP000823388">
    <property type="component" value="Chromosome 8N"/>
</dbReference>
<feature type="transmembrane region" description="Helical" evidence="2">
    <location>
        <begin position="79"/>
        <end position="96"/>
    </location>
</feature>
<protein>
    <recommendedName>
        <fullName evidence="3">DUF4220 domain-containing protein</fullName>
    </recommendedName>
</protein>
<reference evidence="4" key="1">
    <citation type="submission" date="2020-05" db="EMBL/GenBank/DDBJ databases">
        <title>WGS assembly of Panicum virgatum.</title>
        <authorList>
            <person name="Lovell J.T."/>
            <person name="Jenkins J."/>
            <person name="Shu S."/>
            <person name="Juenger T.E."/>
            <person name="Schmutz J."/>
        </authorList>
    </citation>
    <scope>NUCLEOTIDE SEQUENCE</scope>
    <source>
        <strain evidence="4">AP13</strain>
    </source>
</reference>
<dbReference type="InterPro" id="IPR007658">
    <property type="entry name" value="DUF594"/>
</dbReference>
<dbReference type="Pfam" id="PF04578">
    <property type="entry name" value="DUF594"/>
    <property type="match status" value="1"/>
</dbReference>
<evidence type="ECO:0000313" key="4">
    <source>
        <dbReference type="EMBL" id="KAG2556554.1"/>
    </source>
</evidence>
<feature type="region of interest" description="Disordered" evidence="1">
    <location>
        <begin position="417"/>
        <end position="449"/>
    </location>
</feature>
<dbReference type="InterPro" id="IPR025315">
    <property type="entry name" value="DUF4220"/>
</dbReference>
<keyword evidence="2" id="KW-0472">Membrane</keyword>
<feature type="transmembrane region" description="Helical" evidence="2">
    <location>
        <begin position="166"/>
        <end position="187"/>
    </location>
</feature>
<name>A0A8T0PDJ8_PANVG</name>
<feature type="domain" description="DUF4220" evidence="3">
    <location>
        <begin position="82"/>
        <end position="492"/>
    </location>
</feature>
<dbReference type="SUPFAM" id="SSF52833">
    <property type="entry name" value="Thioredoxin-like"/>
    <property type="match status" value="1"/>
</dbReference>
<dbReference type="AlphaFoldDB" id="A0A8T0PDJ8"/>
<feature type="transmembrane region" description="Helical" evidence="2">
    <location>
        <begin position="140"/>
        <end position="160"/>
    </location>
</feature>
<evidence type="ECO:0000256" key="1">
    <source>
        <dbReference type="SAM" id="MobiDB-lite"/>
    </source>
</evidence>
<proteinExistence type="predicted"/>
<feature type="transmembrane region" description="Helical" evidence="2">
    <location>
        <begin position="331"/>
        <end position="351"/>
    </location>
</feature>
<feature type="transmembrane region" description="Helical" evidence="2">
    <location>
        <begin position="47"/>
        <end position="67"/>
    </location>
</feature>
<dbReference type="EMBL" id="CM029052">
    <property type="protein sequence ID" value="KAG2556554.1"/>
    <property type="molecule type" value="Genomic_DNA"/>
</dbReference>
<dbReference type="PANTHER" id="PTHR31325">
    <property type="entry name" value="OS01G0798800 PROTEIN-RELATED"/>
    <property type="match status" value="1"/>
</dbReference>
<comment type="caution">
    <text evidence="4">The sequence shown here is derived from an EMBL/GenBank/DDBJ whole genome shotgun (WGS) entry which is preliminary data.</text>
</comment>
<dbReference type="Pfam" id="PF13968">
    <property type="entry name" value="DUF4220"/>
    <property type="match status" value="1"/>
</dbReference>
<evidence type="ECO:0000256" key="2">
    <source>
        <dbReference type="SAM" id="Phobius"/>
    </source>
</evidence>
<dbReference type="InterPro" id="IPR036249">
    <property type="entry name" value="Thioredoxin-like_sf"/>
</dbReference>
<evidence type="ECO:0000313" key="5">
    <source>
        <dbReference type="Proteomes" id="UP000823388"/>
    </source>
</evidence>
<dbReference type="Gene3D" id="3.40.30.10">
    <property type="entry name" value="Glutaredoxin"/>
    <property type="match status" value="1"/>
</dbReference>